<sequence>MKRAAGLLLGLGLPLLAAATALAGCAQEPAPGTATAPQWVQSRGASVDELKAIFPTLQGRHVDPATGQVVLDILAADTADKALSDNKKAAGKLLGAPVRLSVLPAPLQPQATP</sequence>
<keyword evidence="1" id="KW-0732">Signal</keyword>
<feature type="chain" id="PRO_5045808016" evidence="1">
    <location>
        <begin position="24"/>
        <end position="113"/>
    </location>
</feature>
<name>A0ABV4ALQ3_9GAMM</name>
<feature type="signal peptide" evidence="1">
    <location>
        <begin position="1"/>
        <end position="23"/>
    </location>
</feature>
<dbReference type="EMBL" id="JBGCUO010000001">
    <property type="protein sequence ID" value="MEY1662701.1"/>
    <property type="molecule type" value="Genomic_DNA"/>
</dbReference>
<dbReference type="PROSITE" id="PS51257">
    <property type="entry name" value="PROKAR_LIPOPROTEIN"/>
    <property type="match status" value="1"/>
</dbReference>
<dbReference type="Proteomes" id="UP001562065">
    <property type="component" value="Unassembled WGS sequence"/>
</dbReference>
<evidence type="ECO:0000313" key="2">
    <source>
        <dbReference type="EMBL" id="MEY1662701.1"/>
    </source>
</evidence>
<dbReference type="RefSeq" id="WP_369455930.1">
    <property type="nucleotide sequence ID" value="NZ_JBGCUO010000001.1"/>
</dbReference>
<reference evidence="2 3" key="1">
    <citation type="submission" date="2024-07" db="EMBL/GenBank/DDBJ databases">
        <authorList>
            <person name="Ren Q."/>
        </authorList>
    </citation>
    <scope>NUCLEOTIDE SEQUENCE [LARGE SCALE GENOMIC DNA]</scope>
    <source>
        <strain evidence="2 3">REN37</strain>
    </source>
</reference>
<evidence type="ECO:0000313" key="3">
    <source>
        <dbReference type="Proteomes" id="UP001562065"/>
    </source>
</evidence>
<gene>
    <name evidence="2" type="ORF">AB5I84_11125</name>
</gene>
<protein>
    <submittedName>
        <fullName evidence="2">Uncharacterized protein</fullName>
    </submittedName>
</protein>
<comment type="caution">
    <text evidence="2">The sequence shown here is derived from an EMBL/GenBank/DDBJ whole genome shotgun (WGS) entry which is preliminary data.</text>
</comment>
<keyword evidence="3" id="KW-1185">Reference proteome</keyword>
<accession>A0ABV4ALQ3</accession>
<proteinExistence type="predicted"/>
<organism evidence="2 3">
    <name type="scientific">Isoalcanivorax beigongshangi</name>
    <dbReference type="NCBI Taxonomy" id="3238810"/>
    <lineage>
        <taxon>Bacteria</taxon>
        <taxon>Pseudomonadati</taxon>
        <taxon>Pseudomonadota</taxon>
        <taxon>Gammaproteobacteria</taxon>
        <taxon>Oceanospirillales</taxon>
        <taxon>Alcanivoracaceae</taxon>
        <taxon>Isoalcanivorax</taxon>
    </lineage>
</organism>
<evidence type="ECO:0000256" key="1">
    <source>
        <dbReference type="SAM" id="SignalP"/>
    </source>
</evidence>